<comment type="similarity">
    <text evidence="1">Belongs to the ABC transporter superfamily.</text>
</comment>
<dbReference type="RefSeq" id="WP_253886119.1">
    <property type="nucleotide sequence ID" value="NZ_BAAAVB010000016.1"/>
</dbReference>
<dbReference type="PROSITE" id="PS00211">
    <property type="entry name" value="ABC_TRANSPORTER_1"/>
    <property type="match status" value="1"/>
</dbReference>
<protein>
    <submittedName>
        <fullName evidence="7">Amino acid/amide ABC transporter ATP-binding protein 2, HAAT family (TC 3.A.1.4.-)</fullName>
    </submittedName>
</protein>
<keyword evidence="3" id="KW-0547">Nucleotide-binding</keyword>
<dbReference type="InterPro" id="IPR003593">
    <property type="entry name" value="AAA+_ATPase"/>
</dbReference>
<dbReference type="PANTHER" id="PTHR43820:SF4">
    <property type="entry name" value="HIGH-AFFINITY BRANCHED-CHAIN AMINO ACID TRANSPORT ATP-BINDING PROTEIN LIVF"/>
    <property type="match status" value="1"/>
</dbReference>
<dbReference type="SMART" id="SM00382">
    <property type="entry name" value="AAA"/>
    <property type="match status" value="1"/>
</dbReference>
<dbReference type="SUPFAM" id="SSF52540">
    <property type="entry name" value="P-loop containing nucleoside triphosphate hydrolases"/>
    <property type="match status" value="1"/>
</dbReference>
<dbReference type="InterPro" id="IPR052156">
    <property type="entry name" value="BCAA_Transport_ATP-bd_LivF"/>
</dbReference>
<keyword evidence="4 7" id="KW-0067">ATP-binding</keyword>
<organism evidence="7 8">
    <name type="scientific">Actinokineospora diospyrosa</name>
    <dbReference type="NCBI Taxonomy" id="103728"/>
    <lineage>
        <taxon>Bacteria</taxon>
        <taxon>Bacillati</taxon>
        <taxon>Actinomycetota</taxon>
        <taxon>Actinomycetes</taxon>
        <taxon>Pseudonocardiales</taxon>
        <taxon>Pseudonocardiaceae</taxon>
        <taxon>Actinokineospora</taxon>
    </lineage>
</organism>
<dbReference type="Gene3D" id="3.40.50.300">
    <property type="entry name" value="P-loop containing nucleotide triphosphate hydrolases"/>
    <property type="match status" value="1"/>
</dbReference>
<feature type="domain" description="ABC transporter" evidence="6">
    <location>
        <begin position="4"/>
        <end position="229"/>
    </location>
</feature>
<keyword evidence="5" id="KW-0029">Amino-acid transport</keyword>
<evidence type="ECO:0000256" key="5">
    <source>
        <dbReference type="ARBA" id="ARBA00022970"/>
    </source>
</evidence>
<evidence type="ECO:0000256" key="3">
    <source>
        <dbReference type="ARBA" id="ARBA00022741"/>
    </source>
</evidence>
<gene>
    <name evidence="7" type="ORF">LV75_001587</name>
</gene>
<reference evidence="7 8" key="1">
    <citation type="submission" date="2022-06" db="EMBL/GenBank/DDBJ databases">
        <title>Genomic Encyclopedia of Archaeal and Bacterial Type Strains, Phase II (KMG-II): from individual species to whole genera.</title>
        <authorList>
            <person name="Goeker M."/>
        </authorList>
    </citation>
    <scope>NUCLEOTIDE SEQUENCE [LARGE SCALE GENOMIC DNA]</scope>
    <source>
        <strain evidence="7 8">DSM 44255</strain>
    </source>
</reference>
<dbReference type="EMBL" id="JAMTCO010000004">
    <property type="protein sequence ID" value="MCP2269099.1"/>
    <property type="molecule type" value="Genomic_DNA"/>
</dbReference>
<sequence length="233" mass="24577">MSILSIQDVWVERSGLPIVRGATVSVAKGQVTVLLGANGAGKTTLLEGISGAIPIARGAISLGSARIEKLRAWRRARAGLAHVEQNRTVFRDLSTADNLWAACRTGGNIDEVLELFPELRKQISAPAGLLSGGEQQMLVVGRALLGKPKVLLVDEMSLGLAPIVVERLARALRQLADSGVGVLLVEQFASLALGIADRAYVMAKGEMVYAGDGSALLADESLLRALYLGDTRV</sequence>
<dbReference type="Pfam" id="PF00005">
    <property type="entry name" value="ABC_tran"/>
    <property type="match status" value="1"/>
</dbReference>
<evidence type="ECO:0000256" key="2">
    <source>
        <dbReference type="ARBA" id="ARBA00022448"/>
    </source>
</evidence>
<evidence type="ECO:0000256" key="4">
    <source>
        <dbReference type="ARBA" id="ARBA00022840"/>
    </source>
</evidence>
<evidence type="ECO:0000313" key="8">
    <source>
        <dbReference type="Proteomes" id="UP001205185"/>
    </source>
</evidence>
<dbReference type="PROSITE" id="PS50893">
    <property type="entry name" value="ABC_TRANSPORTER_2"/>
    <property type="match status" value="1"/>
</dbReference>
<dbReference type="InterPro" id="IPR017871">
    <property type="entry name" value="ABC_transporter-like_CS"/>
</dbReference>
<comment type="caution">
    <text evidence="7">The sequence shown here is derived from an EMBL/GenBank/DDBJ whole genome shotgun (WGS) entry which is preliminary data.</text>
</comment>
<dbReference type="InterPro" id="IPR027417">
    <property type="entry name" value="P-loop_NTPase"/>
</dbReference>
<dbReference type="Proteomes" id="UP001205185">
    <property type="component" value="Unassembled WGS sequence"/>
</dbReference>
<evidence type="ECO:0000256" key="1">
    <source>
        <dbReference type="ARBA" id="ARBA00005417"/>
    </source>
</evidence>
<dbReference type="PANTHER" id="PTHR43820">
    <property type="entry name" value="HIGH-AFFINITY BRANCHED-CHAIN AMINO ACID TRANSPORT ATP-BINDING PROTEIN LIVF"/>
    <property type="match status" value="1"/>
</dbReference>
<keyword evidence="8" id="KW-1185">Reference proteome</keyword>
<keyword evidence="2" id="KW-0813">Transport</keyword>
<name>A0ABT1I8Y4_9PSEU</name>
<accession>A0ABT1I8Y4</accession>
<dbReference type="InterPro" id="IPR003439">
    <property type="entry name" value="ABC_transporter-like_ATP-bd"/>
</dbReference>
<dbReference type="GO" id="GO:0005524">
    <property type="term" value="F:ATP binding"/>
    <property type="evidence" value="ECO:0007669"/>
    <property type="project" value="UniProtKB-KW"/>
</dbReference>
<proteinExistence type="inferred from homology"/>
<evidence type="ECO:0000313" key="7">
    <source>
        <dbReference type="EMBL" id="MCP2269099.1"/>
    </source>
</evidence>
<evidence type="ECO:0000259" key="6">
    <source>
        <dbReference type="PROSITE" id="PS50893"/>
    </source>
</evidence>
<dbReference type="CDD" id="cd03224">
    <property type="entry name" value="ABC_TM1139_LivF_branched"/>
    <property type="match status" value="1"/>
</dbReference>